<feature type="chain" id="PRO_5035162149" description="Membrane metalloprotease" evidence="1">
    <location>
        <begin position="19"/>
        <end position="260"/>
    </location>
</feature>
<proteinExistence type="predicted"/>
<accession>A0A8J3BP13</accession>
<reference evidence="2" key="1">
    <citation type="journal article" date="2014" name="Int. J. Syst. Evol. Microbiol.">
        <title>Complete genome sequence of Corynebacterium casei LMG S-19264T (=DSM 44701T), isolated from a smear-ripened cheese.</title>
        <authorList>
            <consortium name="US DOE Joint Genome Institute (JGI-PGF)"/>
            <person name="Walter F."/>
            <person name="Albersmeier A."/>
            <person name="Kalinowski J."/>
            <person name="Ruckert C."/>
        </authorList>
    </citation>
    <scope>NUCLEOTIDE SEQUENCE</scope>
    <source>
        <strain evidence="2">JCM 12862</strain>
    </source>
</reference>
<dbReference type="PROSITE" id="PS51257">
    <property type="entry name" value="PROKAR_LIPOPROTEIN"/>
    <property type="match status" value="1"/>
</dbReference>
<evidence type="ECO:0000256" key="1">
    <source>
        <dbReference type="SAM" id="SignalP"/>
    </source>
</evidence>
<dbReference type="Gene3D" id="3.40.390.10">
    <property type="entry name" value="Collagenase (Catalytic Domain)"/>
    <property type="match status" value="1"/>
</dbReference>
<gene>
    <name evidence="2" type="ORF">GCM10007962_32400</name>
</gene>
<keyword evidence="1" id="KW-0732">Signal</keyword>
<organism evidence="2 3">
    <name type="scientific">Yeosuana aromativorans</name>
    <dbReference type="NCBI Taxonomy" id="288019"/>
    <lineage>
        <taxon>Bacteria</taxon>
        <taxon>Pseudomonadati</taxon>
        <taxon>Bacteroidota</taxon>
        <taxon>Flavobacteriia</taxon>
        <taxon>Flavobacteriales</taxon>
        <taxon>Flavobacteriaceae</taxon>
        <taxon>Yeosuana</taxon>
    </lineage>
</organism>
<dbReference type="AlphaFoldDB" id="A0A8J3BP13"/>
<evidence type="ECO:0000313" key="3">
    <source>
        <dbReference type="Proteomes" id="UP000612329"/>
    </source>
</evidence>
<dbReference type="EMBL" id="BMNR01000013">
    <property type="protein sequence ID" value="GGK35511.1"/>
    <property type="molecule type" value="Genomic_DNA"/>
</dbReference>
<reference evidence="2" key="2">
    <citation type="submission" date="2020-09" db="EMBL/GenBank/DDBJ databases">
        <authorList>
            <person name="Sun Q."/>
            <person name="Ohkuma M."/>
        </authorList>
    </citation>
    <scope>NUCLEOTIDE SEQUENCE</scope>
    <source>
        <strain evidence="2">JCM 12862</strain>
    </source>
</reference>
<comment type="caution">
    <text evidence="2">The sequence shown here is derived from an EMBL/GenBank/DDBJ whole genome shotgun (WGS) entry which is preliminary data.</text>
</comment>
<evidence type="ECO:0008006" key="4">
    <source>
        <dbReference type="Google" id="ProtNLM"/>
    </source>
</evidence>
<dbReference type="SUPFAM" id="SSF55486">
    <property type="entry name" value="Metalloproteases ('zincins'), catalytic domain"/>
    <property type="match status" value="1"/>
</dbReference>
<dbReference type="RefSeq" id="WP_188655158.1">
    <property type="nucleotide sequence ID" value="NZ_BMNR01000013.1"/>
</dbReference>
<evidence type="ECO:0000313" key="2">
    <source>
        <dbReference type="EMBL" id="GGK35511.1"/>
    </source>
</evidence>
<protein>
    <recommendedName>
        <fullName evidence="4">Membrane metalloprotease</fullName>
    </recommendedName>
</protein>
<dbReference type="InterPro" id="IPR024079">
    <property type="entry name" value="MetalloPept_cat_dom_sf"/>
</dbReference>
<sequence>MKHKILIFFLLVIFQACTKDNSINGNSGDNNNSINIIANKQATGSSSNDLLSDKKFKSMVVESVYVEGFEPTAASINNFKSFLEARTNKPKGITIEKRAIPSPGKTVYSIEDISTIEDANRTYYNTDDQIAVWAFFTDGKSDKDIDNTMVLGTAYRNTSFVVFEETVQNSSNSPFEPNRSLLETTVITHEFGHILGLTNLGAPLQSAHEDTEHPKHCNDQNCLMYWAVESSAGIANLVNMSSAPQLDSQCIADLQANGGK</sequence>
<name>A0A8J3BP13_9FLAO</name>
<feature type="signal peptide" evidence="1">
    <location>
        <begin position="1"/>
        <end position="18"/>
    </location>
</feature>
<dbReference type="GO" id="GO:0008237">
    <property type="term" value="F:metallopeptidase activity"/>
    <property type="evidence" value="ECO:0007669"/>
    <property type="project" value="InterPro"/>
</dbReference>
<dbReference type="Proteomes" id="UP000612329">
    <property type="component" value="Unassembled WGS sequence"/>
</dbReference>
<keyword evidence="3" id="KW-1185">Reference proteome</keyword>